<dbReference type="EMBL" id="JARJCW010000002">
    <property type="protein sequence ID" value="KAJ7228718.1"/>
    <property type="molecule type" value="Genomic_DNA"/>
</dbReference>
<dbReference type="AlphaFoldDB" id="A0AAD7E4R4"/>
<protein>
    <submittedName>
        <fullName evidence="1">Uncharacterized protein</fullName>
    </submittedName>
</protein>
<name>A0AAD7E4R4_9AGAR</name>
<keyword evidence="2" id="KW-1185">Reference proteome</keyword>
<evidence type="ECO:0000313" key="2">
    <source>
        <dbReference type="Proteomes" id="UP001219525"/>
    </source>
</evidence>
<accession>A0AAD7E4R4</accession>
<dbReference type="Proteomes" id="UP001219525">
    <property type="component" value="Unassembled WGS sequence"/>
</dbReference>
<gene>
    <name evidence="1" type="ORF">GGX14DRAFT_414508</name>
</gene>
<evidence type="ECO:0000313" key="1">
    <source>
        <dbReference type="EMBL" id="KAJ7228718.1"/>
    </source>
</evidence>
<sequence length="258" mass="29308">MADLFPPFNLAEEGLSRKYRTIRPILDQLSAAYFSVLDAVERTLCAYAKYFFCCCRALAPQEIRSAAELDALAAFEELGPHHTEVRRSVNQAVDRWQRTASLLRSELEKPFGMMPAFEWLWRYLNPDCIPVRRKVLLTKLPSFRANAEQHLHRLGEVFVVLQDISALQDISEQLEAATNSAQGAEATDQLRRSFRIAISALLQLDEHIVACKTGLLVANGEIRHWPIEHLHNTPIRILLAAENEQRSAYYVTSADSMT</sequence>
<proteinExistence type="predicted"/>
<comment type="caution">
    <text evidence="1">The sequence shown here is derived from an EMBL/GenBank/DDBJ whole genome shotgun (WGS) entry which is preliminary data.</text>
</comment>
<organism evidence="1 2">
    <name type="scientific">Mycena pura</name>
    <dbReference type="NCBI Taxonomy" id="153505"/>
    <lineage>
        <taxon>Eukaryota</taxon>
        <taxon>Fungi</taxon>
        <taxon>Dikarya</taxon>
        <taxon>Basidiomycota</taxon>
        <taxon>Agaricomycotina</taxon>
        <taxon>Agaricomycetes</taxon>
        <taxon>Agaricomycetidae</taxon>
        <taxon>Agaricales</taxon>
        <taxon>Marasmiineae</taxon>
        <taxon>Mycenaceae</taxon>
        <taxon>Mycena</taxon>
    </lineage>
</organism>
<reference evidence="1" key="1">
    <citation type="submission" date="2023-03" db="EMBL/GenBank/DDBJ databases">
        <title>Massive genome expansion in bonnet fungi (Mycena s.s.) driven by repeated elements and novel gene families across ecological guilds.</title>
        <authorList>
            <consortium name="Lawrence Berkeley National Laboratory"/>
            <person name="Harder C.B."/>
            <person name="Miyauchi S."/>
            <person name="Viragh M."/>
            <person name="Kuo A."/>
            <person name="Thoen E."/>
            <person name="Andreopoulos B."/>
            <person name="Lu D."/>
            <person name="Skrede I."/>
            <person name="Drula E."/>
            <person name="Henrissat B."/>
            <person name="Morin E."/>
            <person name="Kohler A."/>
            <person name="Barry K."/>
            <person name="LaButti K."/>
            <person name="Morin E."/>
            <person name="Salamov A."/>
            <person name="Lipzen A."/>
            <person name="Mereny Z."/>
            <person name="Hegedus B."/>
            <person name="Baldrian P."/>
            <person name="Stursova M."/>
            <person name="Weitz H."/>
            <person name="Taylor A."/>
            <person name="Grigoriev I.V."/>
            <person name="Nagy L.G."/>
            <person name="Martin F."/>
            <person name="Kauserud H."/>
        </authorList>
    </citation>
    <scope>NUCLEOTIDE SEQUENCE</scope>
    <source>
        <strain evidence="1">9144</strain>
    </source>
</reference>